<organism evidence="1 2">
    <name type="scientific">Lacinutrix neustonica</name>
    <dbReference type="NCBI Taxonomy" id="2980107"/>
    <lineage>
        <taxon>Bacteria</taxon>
        <taxon>Pseudomonadati</taxon>
        <taxon>Bacteroidota</taxon>
        <taxon>Flavobacteriia</taxon>
        <taxon>Flavobacteriales</taxon>
        <taxon>Flavobacteriaceae</taxon>
        <taxon>Lacinutrix</taxon>
    </lineage>
</organism>
<name>A0A9E8SEV7_9FLAO</name>
<dbReference type="RefSeq" id="WP_267677302.1">
    <property type="nucleotide sequence ID" value="NZ_CP113088.1"/>
</dbReference>
<protein>
    <submittedName>
        <fullName evidence="1">Uncharacterized protein</fullName>
    </submittedName>
</protein>
<evidence type="ECO:0000313" key="2">
    <source>
        <dbReference type="Proteomes" id="UP001164705"/>
    </source>
</evidence>
<gene>
    <name evidence="1" type="ORF">N7U66_03260</name>
</gene>
<evidence type="ECO:0000313" key="1">
    <source>
        <dbReference type="EMBL" id="WAC02704.1"/>
    </source>
</evidence>
<dbReference type="AlphaFoldDB" id="A0A9E8SEV7"/>
<dbReference type="Proteomes" id="UP001164705">
    <property type="component" value="Chromosome"/>
</dbReference>
<proteinExistence type="predicted"/>
<keyword evidence="2" id="KW-1185">Reference proteome</keyword>
<dbReference type="EMBL" id="CP113088">
    <property type="protein sequence ID" value="WAC02704.1"/>
    <property type="molecule type" value="Genomic_DNA"/>
</dbReference>
<dbReference type="KEGG" id="lnu:N7U66_03260"/>
<sequence>MFFAANKRSFTITKQAYTQIGELKEKLNYVNASTGNIGQLERELKLYDRIIGIQGMEPEIVQQSILNFTTSFEKVGIFGMEEIHVAESDGFSIITNQLILEGDYNSLIEIIYEFEKEFESSNIVSIAFSKEKEYRDPKK</sequence>
<accession>A0A9E8SEV7</accession>
<reference evidence="1" key="1">
    <citation type="submission" date="2022-11" db="EMBL/GenBank/DDBJ databases">
        <title>Lacinutrix neustonica HL-RS19T sp. nov., isolated from the surface microlayer sample of brackish Lake Shihwa.</title>
        <authorList>
            <person name="Choi J.Y."/>
            <person name="Hwang C.Y."/>
        </authorList>
    </citation>
    <scope>NUCLEOTIDE SEQUENCE</scope>
    <source>
        <strain evidence="1">HL-RS19</strain>
    </source>
</reference>